<keyword evidence="2" id="KW-1133">Transmembrane helix</keyword>
<feature type="transmembrane region" description="Helical" evidence="2">
    <location>
        <begin position="99"/>
        <end position="120"/>
    </location>
</feature>
<protein>
    <submittedName>
        <fullName evidence="3">Uncharacterized protein AlNc14C195G8540</fullName>
    </submittedName>
</protein>
<name>F0WQ59_9STRA</name>
<sequence>MWTRSRAREANQPVFIDNNWNDLYIQTKDEQIALLQSKTVLEDWNDDIDDDTSLDSDSDSEESSGHADPRQRTPSKLATPSMTITNILTRLSNEIKNCATYWSWNIMLLTVVPFICHYIIQRCIGRGQRYLWPFSKSTLTVMVCTLLSNLFVIISLVLVTCHIFCLLPEMFIKNRFNSYRSISEVTQMAKMQDFQQYFKCVQSFLLKQSLPILLQDIVNRDAFYSSDQILLISQWLTLVSGLAIVLVSYHRSIRRLAAVILPVWILITMYDDYIHRIHTSAVIHAIDPIVAFKNEAIIIDIDGDNLEETGLIHWVPYWNSHESKLVMKFTPTLTSILTDGSVLVSFNSVNDHFPCYESPKTDRNHLKEHETLSNKTSQYVCFEHLRVRVKDIRSIPGWSLDDKHASILSTAMDGL</sequence>
<reference evidence="3" key="2">
    <citation type="submission" date="2011-02" db="EMBL/GenBank/DDBJ databases">
        <authorList>
            <person name="MacLean D."/>
        </authorList>
    </citation>
    <scope>NUCLEOTIDE SEQUENCE</scope>
</reference>
<dbReference type="EMBL" id="FR824240">
    <property type="protein sequence ID" value="CCA23465.1"/>
    <property type="molecule type" value="Genomic_DNA"/>
</dbReference>
<feature type="transmembrane region" description="Helical" evidence="2">
    <location>
        <begin position="229"/>
        <end position="247"/>
    </location>
</feature>
<gene>
    <name evidence="3" type="primary">AlNc14C195G8540</name>
    <name evidence="3" type="ORF">ALNC14_096090</name>
</gene>
<keyword evidence="2" id="KW-0472">Membrane</keyword>
<dbReference type="AlphaFoldDB" id="F0WQ59"/>
<accession>F0WQ59</accession>
<keyword evidence="2" id="KW-0812">Transmembrane</keyword>
<reference evidence="3" key="1">
    <citation type="journal article" date="2011" name="PLoS Biol.">
        <title>Gene gain and loss during evolution of obligate parasitism in the white rust pathogen of Arabidopsis thaliana.</title>
        <authorList>
            <person name="Kemen E."/>
            <person name="Gardiner A."/>
            <person name="Schultz-Larsen T."/>
            <person name="Kemen A.C."/>
            <person name="Balmuth A.L."/>
            <person name="Robert-Seilaniantz A."/>
            <person name="Bailey K."/>
            <person name="Holub E."/>
            <person name="Studholme D.J."/>
            <person name="Maclean D."/>
            <person name="Jones J.D."/>
        </authorList>
    </citation>
    <scope>NUCLEOTIDE SEQUENCE</scope>
</reference>
<evidence type="ECO:0000256" key="1">
    <source>
        <dbReference type="SAM" id="MobiDB-lite"/>
    </source>
</evidence>
<proteinExistence type="predicted"/>
<feature type="compositionally biased region" description="Acidic residues" evidence="1">
    <location>
        <begin position="51"/>
        <end position="62"/>
    </location>
</feature>
<evidence type="ECO:0000313" key="3">
    <source>
        <dbReference type="EMBL" id="CCA23465.1"/>
    </source>
</evidence>
<evidence type="ECO:0000256" key="2">
    <source>
        <dbReference type="SAM" id="Phobius"/>
    </source>
</evidence>
<feature type="transmembrane region" description="Helical" evidence="2">
    <location>
        <begin position="140"/>
        <end position="167"/>
    </location>
</feature>
<organism evidence="3">
    <name type="scientific">Albugo laibachii Nc14</name>
    <dbReference type="NCBI Taxonomy" id="890382"/>
    <lineage>
        <taxon>Eukaryota</taxon>
        <taxon>Sar</taxon>
        <taxon>Stramenopiles</taxon>
        <taxon>Oomycota</taxon>
        <taxon>Peronosporomycetes</taxon>
        <taxon>Albuginales</taxon>
        <taxon>Albuginaceae</taxon>
        <taxon>Albugo</taxon>
    </lineage>
</organism>
<dbReference type="HOGENOM" id="CLU_054873_0_0_1"/>
<feature type="region of interest" description="Disordered" evidence="1">
    <location>
        <begin position="51"/>
        <end position="77"/>
    </location>
</feature>